<evidence type="ECO:0000313" key="1">
    <source>
        <dbReference type="EMBL" id="JAH26752.1"/>
    </source>
</evidence>
<organism evidence="1">
    <name type="scientific">Anguilla anguilla</name>
    <name type="common">European freshwater eel</name>
    <name type="synonym">Muraena anguilla</name>
    <dbReference type="NCBI Taxonomy" id="7936"/>
    <lineage>
        <taxon>Eukaryota</taxon>
        <taxon>Metazoa</taxon>
        <taxon>Chordata</taxon>
        <taxon>Craniata</taxon>
        <taxon>Vertebrata</taxon>
        <taxon>Euteleostomi</taxon>
        <taxon>Actinopterygii</taxon>
        <taxon>Neopterygii</taxon>
        <taxon>Teleostei</taxon>
        <taxon>Anguilliformes</taxon>
        <taxon>Anguillidae</taxon>
        <taxon>Anguilla</taxon>
    </lineage>
</organism>
<dbReference type="EMBL" id="GBXM01081825">
    <property type="protein sequence ID" value="JAH26752.1"/>
    <property type="molecule type" value="Transcribed_RNA"/>
</dbReference>
<reference evidence="1" key="2">
    <citation type="journal article" date="2015" name="Fish Shellfish Immunol.">
        <title>Early steps in the European eel (Anguilla anguilla)-Vibrio vulnificus interaction in the gills: Role of the RtxA13 toxin.</title>
        <authorList>
            <person name="Callol A."/>
            <person name="Pajuelo D."/>
            <person name="Ebbesson L."/>
            <person name="Teles M."/>
            <person name="MacKenzie S."/>
            <person name="Amaro C."/>
        </authorList>
    </citation>
    <scope>NUCLEOTIDE SEQUENCE</scope>
</reference>
<reference evidence="1" key="1">
    <citation type="submission" date="2014-11" db="EMBL/GenBank/DDBJ databases">
        <authorList>
            <person name="Amaro Gonzalez C."/>
        </authorList>
    </citation>
    <scope>NUCLEOTIDE SEQUENCE</scope>
</reference>
<proteinExistence type="predicted"/>
<name>A0A0E9RDA1_ANGAN</name>
<protein>
    <submittedName>
        <fullName evidence="1">Uncharacterized protein</fullName>
    </submittedName>
</protein>
<sequence>MRLEEEYQRLPRIGG</sequence>
<accession>A0A0E9RDA1</accession>